<evidence type="ECO:0000313" key="1">
    <source>
        <dbReference type="EMBL" id="JAH29536.1"/>
    </source>
</evidence>
<protein>
    <submittedName>
        <fullName evidence="1">Uncharacterized protein</fullName>
    </submittedName>
</protein>
<reference evidence="1" key="1">
    <citation type="submission" date="2014-11" db="EMBL/GenBank/DDBJ databases">
        <authorList>
            <person name="Amaro Gonzalez C."/>
        </authorList>
    </citation>
    <scope>NUCLEOTIDE SEQUENCE</scope>
</reference>
<dbReference type="AlphaFoldDB" id="A0A0E9RK56"/>
<dbReference type="EMBL" id="GBXM01079041">
    <property type="protein sequence ID" value="JAH29536.1"/>
    <property type="molecule type" value="Transcribed_RNA"/>
</dbReference>
<proteinExistence type="predicted"/>
<dbReference type="EMBL" id="GBXM01069104">
    <property type="protein sequence ID" value="JAH39473.1"/>
    <property type="molecule type" value="Transcribed_RNA"/>
</dbReference>
<accession>A0A0E9RK56</accession>
<reference evidence="1" key="2">
    <citation type="journal article" date="2015" name="Fish Shellfish Immunol.">
        <title>Early steps in the European eel (Anguilla anguilla)-Vibrio vulnificus interaction in the gills: Role of the RtxA13 toxin.</title>
        <authorList>
            <person name="Callol A."/>
            <person name="Pajuelo D."/>
            <person name="Ebbesson L."/>
            <person name="Teles M."/>
            <person name="MacKenzie S."/>
            <person name="Amaro C."/>
        </authorList>
    </citation>
    <scope>NUCLEOTIDE SEQUENCE</scope>
</reference>
<name>A0A0E9RK56_ANGAN</name>
<organism evidence="1">
    <name type="scientific">Anguilla anguilla</name>
    <name type="common">European freshwater eel</name>
    <name type="synonym">Muraena anguilla</name>
    <dbReference type="NCBI Taxonomy" id="7936"/>
    <lineage>
        <taxon>Eukaryota</taxon>
        <taxon>Metazoa</taxon>
        <taxon>Chordata</taxon>
        <taxon>Craniata</taxon>
        <taxon>Vertebrata</taxon>
        <taxon>Euteleostomi</taxon>
        <taxon>Actinopterygii</taxon>
        <taxon>Neopterygii</taxon>
        <taxon>Teleostei</taxon>
        <taxon>Anguilliformes</taxon>
        <taxon>Anguillidae</taxon>
        <taxon>Anguilla</taxon>
    </lineage>
</organism>
<sequence>MAREVMAIPQFPCWFLDYKCMLQVCLTYQVQRGILYTRCSHS</sequence>